<evidence type="ECO:0000313" key="1">
    <source>
        <dbReference type="EMBL" id="CAF2773742.1"/>
    </source>
</evidence>
<reference evidence="1" key="1">
    <citation type="submission" date="2021-02" db="EMBL/GenBank/DDBJ databases">
        <authorList>
            <person name="Bekaert M."/>
        </authorList>
    </citation>
    <scope>NUCLEOTIDE SEQUENCE</scope>
    <source>
        <strain evidence="1">IoA-00</strain>
    </source>
</reference>
<dbReference type="EMBL" id="HG994580">
    <property type="protein sequence ID" value="CAF2773742.1"/>
    <property type="molecule type" value="Genomic_DNA"/>
</dbReference>
<organism evidence="1 2">
    <name type="scientific">Lepeophtheirus salmonis</name>
    <name type="common">Salmon louse</name>
    <name type="synonym">Caligus salmonis</name>
    <dbReference type="NCBI Taxonomy" id="72036"/>
    <lineage>
        <taxon>Eukaryota</taxon>
        <taxon>Metazoa</taxon>
        <taxon>Ecdysozoa</taxon>
        <taxon>Arthropoda</taxon>
        <taxon>Crustacea</taxon>
        <taxon>Multicrustacea</taxon>
        <taxon>Hexanauplia</taxon>
        <taxon>Copepoda</taxon>
        <taxon>Siphonostomatoida</taxon>
        <taxon>Caligidae</taxon>
        <taxon>Lepeophtheirus</taxon>
    </lineage>
</organism>
<gene>
    <name evidence="1" type="ORF">LSAA_1203</name>
</gene>
<evidence type="ECO:0000313" key="2">
    <source>
        <dbReference type="Proteomes" id="UP000675881"/>
    </source>
</evidence>
<accession>A0A7R8CCQ9</accession>
<protein>
    <submittedName>
        <fullName evidence="1">(salmon louse) hypothetical protein</fullName>
    </submittedName>
</protein>
<dbReference type="Proteomes" id="UP000675881">
    <property type="component" value="Chromosome 1"/>
</dbReference>
<keyword evidence="2" id="KW-1185">Reference proteome</keyword>
<proteinExistence type="predicted"/>
<sequence length="187" mass="21292">MNVVVSVAMKRKKRKFRKQGKSDGLHATQEAVTNVSRELKMPKPFHNIQIPLYDSKIYNNLIISLERYMCLKNFTYHCLNDSDKEMIASIHRGSFSTALQYGLVILCFYIVSLLIVLILHLNELHGKWNWSFGDIQDLLFGNSSVMRGITRSVPSLFEFSSSRTQKDPTASCKEVGKEDAEIGVTTL</sequence>
<dbReference type="AlphaFoldDB" id="A0A7R8CCQ9"/>
<name>A0A7R8CCQ9_LEPSM</name>